<sequence length="116" mass="13337">MFHLAYDVAPFVCFTAFWAAHRPTVPEDEITFYTVPSFEISSFPTEGGILGLEHLRRHFRLIPLNTPLVLPSYTLLFTIYRRLGVSFMAFTDILRTNSRFIIRIVAFGGNIFFVSV</sequence>
<dbReference type="EMBL" id="BGPR01000005">
    <property type="protein sequence ID" value="GBL74491.1"/>
    <property type="molecule type" value="Genomic_DNA"/>
</dbReference>
<keyword evidence="2" id="KW-1185">Reference proteome</keyword>
<proteinExistence type="predicted"/>
<dbReference type="Proteomes" id="UP000499080">
    <property type="component" value="Unassembled WGS sequence"/>
</dbReference>
<evidence type="ECO:0000313" key="2">
    <source>
        <dbReference type="Proteomes" id="UP000499080"/>
    </source>
</evidence>
<protein>
    <submittedName>
        <fullName evidence="1">Uncharacterized protein</fullName>
    </submittedName>
</protein>
<dbReference type="AlphaFoldDB" id="A0A4Y2A3Q7"/>
<evidence type="ECO:0000313" key="1">
    <source>
        <dbReference type="EMBL" id="GBL74491.1"/>
    </source>
</evidence>
<organism evidence="1 2">
    <name type="scientific">Araneus ventricosus</name>
    <name type="common">Orbweaver spider</name>
    <name type="synonym">Epeira ventricosa</name>
    <dbReference type="NCBI Taxonomy" id="182803"/>
    <lineage>
        <taxon>Eukaryota</taxon>
        <taxon>Metazoa</taxon>
        <taxon>Ecdysozoa</taxon>
        <taxon>Arthropoda</taxon>
        <taxon>Chelicerata</taxon>
        <taxon>Arachnida</taxon>
        <taxon>Araneae</taxon>
        <taxon>Araneomorphae</taxon>
        <taxon>Entelegynae</taxon>
        <taxon>Araneoidea</taxon>
        <taxon>Araneidae</taxon>
        <taxon>Araneus</taxon>
    </lineage>
</organism>
<reference evidence="1 2" key="1">
    <citation type="journal article" date="2019" name="Sci. Rep.">
        <title>Orb-weaving spider Araneus ventricosus genome elucidates the spidroin gene catalogue.</title>
        <authorList>
            <person name="Kono N."/>
            <person name="Nakamura H."/>
            <person name="Ohtoshi R."/>
            <person name="Moran D.A.P."/>
            <person name="Shinohara A."/>
            <person name="Yoshida Y."/>
            <person name="Fujiwara M."/>
            <person name="Mori M."/>
            <person name="Tomita M."/>
            <person name="Arakawa K."/>
        </authorList>
    </citation>
    <scope>NUCLEOTIDE SEQUENCE [LARGE SCALE GENOMIC DNA]</scope>
</reference>
<accession>A0A4Y2A3Q7</accession>
<gene>
    <name evidence="1" type="ORF">AVEN_235429_1</name>
</gene>
<comment type="caution">
    <text evidence="1">The sequence shown here is derived from an EMBL/GenBank/DDBJ whole genome shotgun (WGS) entry which is preliminary data.</text>
</comment>
<name>A0A4Y2A3Q7_ARAVE</name>